<name>A0A9P0F6Y1_BEMTA</name>
<dbReference type="GO" id="GO:1990592">
    <property type="term" value="P:protein K69-linked ufmylation"/>
    <property type="evidence" value="ECO:0007669"/>
    <property type="project" value="TreeGrafter"/>
</dbReference>
<proteinExistence type="inferred from homology"/>
<evidence type="ECO:0000256" key="2">
    <source>
        <dbReference type="ARBA" id="ARBA00015319"/>
    </source>
</evidence>
<dbReference type="InterPro" id="IPR005375">
    <property type="entry name" value="UFM1"/>
</dbReference>
<dbReference type="PANTHER" id="PTHR15825:SF0">
    <property type="entry name" value="UBIQUITIN-FOLD MODIFIER 1"/>
    <property type="match status" value="1"/>
</dbReference>
<dbReference type="CDD" id="cd01766">
    <property type="entry name" value="Ubl_UFM1"/>
    <property type="match status" value="1"/>
</dbReference>
<dbReference type="Proteomes" id="UP001152759">
    <property type="component" value="Chromosome 8"/>
</dbReference>
<evidence type="ECO:0000256" key="4">
    <source>
        <dbReference type="ARBA" id="ARBA00022786"/>
    </source>
</evidence>
<comment type="similarity">
    <text evidence="1">Belongs to the UFM1 family.</text>
</comment>
<keyword evidence="3" id="KW-1017">Isopeptide bond</keyword>
<sequence length="250" mass="27763">MDDSGIDSDQKYQLLFENQVLLANDSAGANISTFNSALKSSKTLPFCKSDKFCDEVFEVKKTASLIPIDLLPIPASKTHVLEQIENKPLVDWESDDRGSEEEVEFFPVSRNRPQLTDTFSIEEFNLSPDDEDLDLLPPEETREVLSWKKPYQFKMASESSPAPTSGSKVSFKITLTSDPKLPFKVLAVFENTPFTAVLKFAAEEFKVDPATSAIITDDGIGINPQQTAGSVFLKHGSELRLIPRDRVGGR</sequence>
<gene>
    <name evidence="5" type="ORF">BEMITA_LOCUS12871</name>
</gene>
<accession>A0A9P0F6Y1</accession>
<dbReference type="InterPro" id="IPR029071">
    <property type="entry name" value="Ubiquitin-like_domsf"/>
</dbReference>
<keyword evidence="4" id="KW-0833">Ubl conjugation pathway</keyword>
<reference evidence="5" key="1">
    <citation type="submission" date="2021-12" db="EMBL/GenBank/DDBJ databases">
        <authorList>
            <person name="King R."/>
        </authorList>
    </citation>
    <scope>NUCLEOTIDE SEQUENCE</scope>
</reference>
<dbReference type="SUPFAM" id="SSF54236">
    <property type="entry name" value="Ubiquitin-like"/>
    <property type="match status" value="1"/>
</dbReference>
<keyword evidence="6" id="KW-1185">Reference proteome</keyword>
<dbReference type="GO" id="GO:0005737">
    <property type="term" value="C:cytoplasm"/>
    <property type="evidence" value="ECO:0007669"/>
    <property type="project" value="TreeGrafter"/>
</dbReference>
<dbReference type="Pfam" id="PF03671">
    <property type="entry name" value="Ufm1"/>
    <property type="match status" value="1"/>
</dbReference>
<evidence type="ECO:0000313" key="6">
    <source>
        <dbReference type="Proteomes" id="UP001152759"/>
    </source>
</evidence>
<organism evidence="5 6">
    <name type="scientific">Bemisia tabaci</name>
    <name type="common">Sweetpotato whitefly</name>
    <name type="synonym">Aleurodes tabaci</name>
    <dbReference type="NCBI Taxonomy" id="7038"/>
    <lineage>
        <taxon>Eukaryota</taxon>
        <taxon>Metazoa</taxon>
        <taxon>Ecdysozoa</taxon>
        <taxon>Arthropoda</taxon>
        <taxon>Hexapoda</taxon>
        <taxon>Insecta</taxon>
        <taxon>Pterygota</taxon>
        <taxon>Neoptera</taxon>
        <taxon>Paraneoptera</taxon>
        <taxon>Hemiptera</taxon>
        <taxon>Sternorrhyncha</taxon>
        <taxon>Aleyrodoidea</taxon>
        <taxon>Aleyrodidae</taxon>
        <taxon>Aleyrodinae</taxon>
        <taxon>Bemisia</taxon>
    </lineage>
</organism>
<evidence type="ECO:0000313" key="5">
    <source>
        <dbReference type="EMBL" id="CAH0394591.1"/>
    </source>
</evidence>
<dbReference type="PANTHER" id="PTHR15825">
    <property type="entry name" value="UBIQUITIN-FOLD MODIFIER 1"/>
    <property type="match status" value="1"/>
</dbReference>
<dbReference type="AlphaFoldDB" id="A0A9P0F6Y1"/>
<evidence type="ECO:0000256" key="3">
    <source>
        <dbReference type="ARBA" id="ARBA00022499"/>
    </source>
</evidence>
<protein>
    <recommendedName>
        <fullName evidence="2">Ubiquitin-fold modifier 1</fullName>
    </recommendedName>
</protein>
<dbReference type="Gene3D" id="3.10.20.90">
    <property type="entry name" value="Phosphatidylinositol 3-kinase Catalytic Subunit, Chain A, domain 1"/>
    <property type="match status" value="1"/>
</dbReference>
<dbReference type="GO" id="GO:0005634">
    <property type="term" value="C:nucleus"/>
    <property type="evidence" value="ECO:0007669"/>
    <property type="project" value="TreeGrafter"/>
</dbReference>
<dbReference type="EMBL" id="OU963869">
    <property type="protein sequence ID" value="CAH0394591.1"/>
    <property type="molecule type" value="Genomic_DNA"/>
</dbReference>
<dbReference type="FunFam" id="3.10.20.90:FF:000044">
    <property type="entry name" value="Ubiquitin-fold modifier 1"/>
    <property type="match status" value="1"/>
</dbReference>
<evidence type="ECO:0000256" key="1">
    <source>
        <dbReference type="ARBA" id="ARBA00010230"/>
    </source>
</evidence>